<feature type="domain" description="Copper acquisition factor BIM1-like" evidence="9">
    <location>
        <begin position="47"/>
        <end position="196"/>
    </location>
</feature>
<feature type="chain" id="PRO_5008539488" evidence="8">
    <location>
        <begin position="20"/>
        <end position="252"/>
    </location>
</feature>
<evidence type="ECO:0000256" key="4">
    <source>
        <dbReference type="ARBA" id="ARBA00022729"/>
    </source>
</evidence>
<dbReference type="InterPro" id="IPR046936">
    <property type="entry name" value="BIM1-like"/>
</dbReference>
<sequence>MKLLSSVSIIAATTALATAKAVPYANPIAFAEALAALSHGAEYAQTMGEIAMMFPPDREWSEDTENDAPCGTSAGVGNRTDFPLDDGFVALVAQSSSAWAVELKISYNENPTSNGDFDTWATGNVTNQIDIGHSCFYLPDQPSDKVTGDVATIQLLYMALEEDDRNVTHYACSDVQFVEESVFMATSYARTCFNITDNDYYSYSIYAPDDEESAAVESTAESSSSTNAAAQGMIGVSVGILGSAALLAASLL</sequence>
<keyword evidence="7" id="KW-0449">Lipoprotein</keyword>
<keyword evidence="11" id="KW-1185">Reference proteome</keyword>
<evidence type="ECO:0000256" key="1">
    <source>
        <dbReference type="ARBA" id="ARBA00004609"/>
    </source>
</evidence>
<dbReference type="PANTHER" id="PTHR34992">
    <property type="entry name" value="HYPHAL ANASTAMOSIS-7 PROTEIN"/>
    <property type="match status" value="1"/>
</dbReference>
<dbReference type="OrthoDB" id="2587363at2759"/>
<name>A0A1B2JIA1_PICPA</name>
<protein>
    <submittedName>
        <fullName evidence="10">BA75_04388T0</fullName>
    </submittedName>
</protein>
<evidence type="ECO:0000256" key="8">
    <source>
        <dbReference type="SAM" id="SignalP"/>
    </source>
</evidence>
<organism evidence="10 11">
    <name type="scientific">Komagataella pastoris</name>
    <name type="common">Yeast</name>
    <name type="synonym">Pichia pastoris</name>
    <dbReference type="NCBI Taxonomy" id="4922"/>
    <lineage>
        <taxon>Eukaryota</taxon>
        <taxon>Fungi</taxon>
        <taxon>Dikarya</taxon>
        <taxon>Ascomycota</taxon>
        <taxon>Saccharomycotina</taxon>
        <taxon>Pichiomycetes</taxon>
        <taxon>Pichiales</taxon>
        <taxon>Pichiaceae</taxon>
        <taxon>Komagataella</taxon>
    </lineage>
</organism>
<evidence type="ECO:0000256" key="2">
    <source>
        <dbReference type="ARBA" id="ARBA00022475"/>
    </source>
</evidence>
<dbReference type="GO" id="GO:0005886">
    <property type="term" value="C:plasma membrane"/>
    <property type="evidence" value="ECO:0007669"/>
    <property type="project" value="UniProtKB-SubCell"/>
</dbReference>
<dbReference type="GO" id="GO:0098552">
    <property type="term" value="C:side of membrane"/>
    <property type="evidence" value="ECO:0007669"/>
    <property type="project" value="UniProtKB-KW"/>
</dbReference>
<evidence type="ECO:0000256" key="3">
    <source>
        <dbReference type="ARBA" id="ARBA00022622"/>
    </source>
</evidence>
<keyword evidence="2" id="KW-1003">Cell membrane</keyword>
<keyword evidence="4 8" id="KW-0732">Signal</keyword>
<feature type="signal peptide" evidence="8">
    <location>
        <begin position="1"/>
        <end position="19"/>
    </location>
</feature>
<evidence type="ECO:0000313" key="10">
    <source>
        <dbReference type="EMBL" id="ANZ77770.1"/>
    </source>
</evidence>
<evidence type="ECO:0000256" key="7">
    <source>
        <dbReference type="ARBA" id="ARBA00023288"/>
    </source>
</evidence>
<keyword evidence="5" id="KW-0472">Membrane</keyword>
<dbReference type="CDD" id="cd21176">
    <property type="entry name" value="LPMO_auxiliary-like"/>
    <property type="match status" value="1"/>
</dbReference>
<dbReference type="EMBL" id="CP014587">
    <property type="protein sequence ID" value="ANZ77770.1"/>
    <property type="molecule type" value="Genomic_DNA"/>
</dbReference>
<reference evidence="10 11" key="1">
    <citation type="submission" date="2016-02" db="EMBL/GenBank/DDBJ databases">
        <title>Comparative genomic and transcriptomic foundation for Pichia pastoris.</title>
        <authorList>
            <person name="Love K.R."/>
            <person name="Shah K.A."/>
            <person name="Whittaker C.A."/>
            <person name="Wu J."/>
            <person name="Bartlett M.C."/>
            <person name="Ma D."/>
            <person name="Leeson R.L."/>
            <person name="Priest M."/>
            <person name="Young S.K."/>
            <person name="Love J.C."/>
        </authorList>
    </citation>
    <scope>NUCLEOTIDE SEQUENCE [LARGE SCALE GENOMIC DNA]</scope>
    <source>
        <strain evidence="10 11">ATCC 28485</strain>
    </source>
</reference>
<proteinExistence type="predicted"/>
<evidence type="ECO:0000313" key="11">
    <source>
        <dbReference type="Proteomes" id="UP000094565"/>
    </source>
</evidence>
<gene>
    <name evidence="10" type="ORF">ATY40_BA7504388</name>
</gene>
<keyword evidence="3" id="KW-0336">GPI-anchor</keyword>
<evidence type="ECO:0000259" key="9">
    <source>
        <dbReference type="Pfam" id="PF20238"/>
    </source>
</evidence>
<evidence type="ECO:0000256" key="5">
    <source>
        <dbReference type="ARBA" id="ARBA00023136"/>
    </source>
</evidence>
<dbReference type="PANTHER" id="PTHR34992:SF5">
    <property type="entry name" value="ANCHORED PROTEIN, PUTATIVE (AFU_ORTHOLOGUE AFUA_6G02800)-RELATED"/>
    <property type="match status" value="1"/>
</dbReference>
<accession>A0A1B2JIA1</accession>
<keyword evidence="6" id="KW-0325">Glycoprotein</keyword>
<dbReference type="InterPro" id="IPR046530">
    <property type="entry name" value="BIM1-like_dom"/>
</dbReference>
<dbReference type="Pfam" id="PF20238">
    <property type="entry name" value="BIM1-like_dom"/>
    <property type="match status" value="1"/>
</dbReference>
<dbReference type="AlphaFoldDB" id="A0A1B2JIA1"/>
<dbReference type="Proteomes" id="UP000094565">
    <property type="component" value="Chromosome 4"/>
</dbReference>
<comment type="subcellular location">
    <subcellularLocation>
        <location evidence="1">Cell membrane</location>
        <topology evidence="1">Lipid-anchor</topology>
        <topology evidence="1">GPI-anchor</topology>
    </subcellularLocation>
</comment>
<evidence type="ECO:0000256" key="6">
    <source>
        <dbReference type="ARBA" id="ARBA00023180"/>
    </source>
</evidence>